<reference evidence="3 4" key="1">
    <citation type="journal article" date="2016" name="Eur. J. Clin. Microbiol. Infect. Dis.">
        <title>Whole genome sequencing as a tool for phylogenetic analysis of clinical strains of Mitis group streptococci.</title>
        <authorList>
            <person name="Rasmussen L.H."/>
            <person name="Dargis R."/>
            <person name="Hojholt K."/>
            <person name="Christensen J.J."/>
            <person name="Skovgaard O."/>
            <person name="Justesen U.S."/>
            <person name="Rosenvinge F.S."/>
            <person name="Moser C."/>
            <person name="Lukjancenko O."/>
            <person name="Rasmussen S."/>
            <person name="Nielsen X.C."/>
        </authorList>
    </citation>
    <scope>NUCLEOTIDE SEQUENCE [LARGE SCALE GENOMIC DNA]</scope>
    <source>
        <strain evidence="3 4">B_007274_11</strain>
    </source>
</reference>
<comment type="caution">
    <text evidence="3">The sequence shown here is derived from an EMBL/GenBank/DDBJ whole genome shotgun (WGS) entry which is preliminary data.</text>
</comment>
<gene>
    <name evidence="3" type="ORF">B7712_02135</name>
</gene>
<dbReference type="InterPro" id="IPR011008">
    <property type="entry name" value="Dimeric_a/b-barrel"/>
</dbReference>
<dbReference type="PANTHER" id="PTHR37828">
    <property type="entry name" value="GSR2449 PROTEIN"/>
    <property type="match status" value="1"/>
</dbReference>
<dbReference type="Gene3D" id="3.30.70.1060">
    <property type="entry name" value="Dimeric alpha+beta barrel"/>
    <property type="match status" value="1"/>
</dbReference>
<dbReference type="RefSeq" id="WP_000469964.1">
    <property type="nucleotide sequence ID" value="NZ_NCUI01000021.1"/>
</dbReference>
<dbReference type="GO" id="GO:0016787">
    <property type="term" value="F:hydrolase activity"/>
    <property type="evidence" value="ECO:0007669"/>
    <property type="project" value="UniProtKB-KW"/>
</dbReference>
<dbReference type="AlphaFoldDB" id="A0A1X1IK15"/>
<protein>
    <submittedName>
        <fullName evidence="3">GTP cyclohydrolase</fullName>
    </submittedName>
</protein>
<keyword evidence="4" id="KW-1185">Reference proteome</keyword>
<evidence type="ECO:0000313" key="4">
    <source>
        <dbReference type="Proteomes" id="UP000193160"/>
    </source>
</evidence>
<evidence type="ECO:0000259" key="2">
    <source>
        <dbReference type="Pfam" id="PF03795"/>
    </source>
</evidence>
<feature type="domain" description="YCII-related" evidence="2">
    <location>
        <begin position="1"/>
        <end position="81"/>
    </location>
</feature>
<organism evidence="3 4">
    <name type="scientific">Streptococcus oralis subsp. oralis</name>
    <dbReference type="NCBI Taxonomy" id="1891914"/>
    <lineage>
        <taxon>Bacteria</taxon>
        <taxon>Bacillati</taxon>
        <taxon>Bacillota</taxon>
        <taxon>Bacilli</taxon>
        <taxon>Lactobacillales</taxon>
        <taxon>Streptococcaceae</taxon>
        <taxon>Streptococcus</taxon>
    </lineage>
</organism>
<proteinExistence type="inferred from homology"/>
<evidence type="ECO:0000256" key="1">
    <source>
        <dbReference type="ARBA" id="ARBA00007689"/>
    </source>
</evidence>
<dbReference type="EMBL" id="NCUT01000026">
    <property type="protein sequence ID" value="ORO73438.1"/>
    <property type="molecule type" value="Genomic_DNA"/>
</dbReference>
<accession>A0A1X1IK15</accession>
<dbReference type="Pfam" id="PF03795">
    <property type="entry name" value="YCII"/>
    <property type="match status" value="1"/>
</dbReference>
<comment type="similarity">
    <text evidence="1">Belongs to the YciI family.</text>
</comment>
<dbReference type="InterPro" id="IPR005545">
    <property type="entry name" value="YCII"/>
</dbReference>
<name>A0A1X1IK15_STROR</name>
<dbReference type="SUPFAM" id="SSF54909">
    <property type="entry name" value="Dimeric alpha+beta barrel"/>
    <property type="match status" value="1"/>
</dbReference>
<dbReference type="PANTHER" id="PTHR37828:SF1">
    <property type="entry name" value="YCII-RELATED DOMAIN-CONTAINING PROTEIN"/>
    <property type="match status" value="1"/>
</dbReference>
<evidence type="ECO:0000313" key="3">
    <source>
        <dbReference type="EMBL" id="ORO73438.1"/>
    </source>
</evidence>
<dbReference type="Proteomes" id="UP000193160">
    <property type="component" value="Unassembled WGS sequence"/>
</dbReference>
<sequence>MFIINLTYIEPLEVVEKHLQEHINFLNHYYAEGLFIASGRKNPRTGGIILMQGMNKEVVQEIIRQDPFYKNKIAQYDIIEFEASKYCPELKTLLTNQVDGNK</sequence>
<keyword evidence="3" id="KW-0378">Hydrolase</keyword>